<dbReference type="PANTHER" id="PTHR10587:SF135">
    <property type="entry name" value="CHITIN DEACETYLASE 3"/>
    <property type="match status" value="1"/>
</dbReference>
<dbReference type="InterPro" id="IPR050248">
    <property type="entry name" value="Polysacc_deacetylase_ArnD"/>
</dbReference>
<reference evidence="14 15" key="1">
    <citation type="journal article" date="2011" name="J. Gen. Appl. Microbiol.">
        <title>Draft genome sequencing of the enigmatic basidiomycete Mixia osmundae.</title>
        <authorList>
            <person name="Nishida H."/>
            <person name="Nagatsuka Y."/>
            <person name="Sugiyama J."/>
        </authorList>
    </citation>
    <scope>NUCLEOTIDE SEQUENCE [LARGE SCALE GENOMIC DNA]</scope>
    <source>
        <strain evidence="15">CBS 9802 / IAM 14324 / JCM 22182 / KY 12970</strain>
    </source>
</reference>
<dbReference type="Pfam" id="PF01522">
    <property type="entry name" value="Polysacc_deac_1"/>
    <property type="match status" value="1"/>
</dbReference>
<sequence length="434" mass="46236">MSASHMFRRATSSYPTPDVSGPTPLQAWIDVYNTVKASGLIPADIEPTTLENGAPVYADGSGSTTAVCSWTQNGCLAADDIVDAPDGMIGIAFDDGPQPPSSALYTFLAAQSQKATHFMIGSRIIDNSALFQTAVANGDEIASHTWSHPYCTSMTDMQLLGELGWTSQLIFDMTGRLPALFRPPYGDTDNRVRAIARHVFNLTTVIWNHDTDDWSSAVSASELATELTTWIALPKSPGLIMLEHELSNKSVTGFIDAYPQMKSAGWQTRPISSLFGLPFYQNSINDTSATTTEPIADGLISSTQVASTSIQAATSAASFTTSTRPTSTPASTSKTSSDEANSSASHAHVATSAIVGIALGAAALLALLLIMAALYKRRRAGSRSAQRQRLLQDRAGREERDAAFSPTTAASSMREAGYRDSRFDSPAILVQHVG</sequence>
<feature type="region of interest" description="Disordered" evidence="11">
    <location>
        <begin position="383"/>
        <end position="418"/>
    </location>
</feature>
<dbReference type="EC" id="3.5.1.41" evidence="9"/>
<gene>
    <name evidence="14" type="primary">Mo06536</name>
    <name evidence="14" type="ORF">E5Q_06536</name>
</gene>
<keyword evidence="6" id="KW-0170">Cobalt</keyword>
<feature type="transmembrane region" description="Helical" evidence="12">
    <location>
        <begin position="353"/>
        <end position="375"/>
    </location>
</feature>
<reference evidence="14 15" key="2">
    <citation type="journal article" date="2012" name="Open Biol.">
        <title>Characteristics of nucleosomes and linker DNA regions on the genome of the basidiomycete Mixia osmundae revealed by mono- and dinucleosome mapping.</title>
        <authorList>
            <person name="Nishida H."/>
            <person name="Kondo S."/>
            <person name="Matsumoto T."/>
            <person name="Suzuki Y."/>
            <person name="Yoshikawa H."/>
            <person name="Taylor T.D."/>
            <person name="Sugiyama J."/>
        </authorList>
    </citation>
    <scope>NUCLEOTIDE SEQUENCE [LARGE SCALE GENOMIC DNA]</scope>
    <source>
        <strain evidence="15">CBS 9802 / IAM 14324 / JCM 22182 / KY 12970</strain>
    </source>
</reference>
<feature type="domain" description="NodB homology" evidence="13">
    <location>
        <begin position="87"/>
        <end position="269"/>
    </location>
</feature>
<feature type="region of interest" description="Disordered" evidence="11">
    <location>
        <begin position="316"/>
        <end position="340"/>
    </location>
</feature>
<dbReference type="GO" id="GO:0004099">
    <property type="term" value="F:chitin deacetylase activity"/>
    <property type="evidence" value="ECO:0007669"/>
    <property type="project" value="UniProtKB-EC"/>
</dbReference>
<evidence type="ECO:0000256" key="1">
    <source>
        <dbReference type="ARBA" id="ARBA00001941"/>
    </source>
</evidence>
<dbReference type="InterPro" id="IPR011330">
    <property type="entry name" value="Glyco_hydro/deAcase_b/a-brl"/>
</dbReference>
<comment type="catalytic activity">
    <reaction evidence="10">
        <text>[(1-&gt;4)-N-acetyl-beta-D-glucosaminyl](n) + n H2O = chitosan + n acetate</text>
        <dbReference type="Rhea" id="RHEA:10464"/>
        <dbReference type="Rhea" id="RHEA-COMP:9593"/>
        <dbReference type="Rhea" id="RHEA-COMP:9597"/>
        <dbReference type="ChEBI" id="CHEBI:15377"/>
        <dbReference type="ChEBI" id="CHEBI:17029"/>
        <dbReference type="ChEBI" id="CHEBI:30089"/>
        <dbReference type="ChEBI" id="CHEBI:57704"/>
        <dbReference type="EC" id="3.5.1.41"/>
    </reaction>
    <physiologicalReaction direction="left-to-right" evidence="10">
        <dbReference type="Rhea" id="RHEA:10465"/>
    </physiologicalReaction>
</comment>
<dbReference type="PANTHER" id="PTHR10587">
    <property type="entry name" value="GLYCOSYL TRANSFERASE-RELATED"/>
    <property type="match status" value="1"/>
</dbReference>
<dbReference type="InterPro" id="IPR002509">
    <property type="entry name" value="NODB_dom"/>
</dbReference>
<evidence type="ECO:0000256" key="4">
    <source>
        <dbReference type="ARBA" id="ARBA00023024"/>
    </source>
</evidence>
<keyword evidence="4" id="KW-0146">Chitin degradation</keyword>
<dbReference type="SUPFAM" id="SSF88713">
    <property type="entry name" value="Glycoside hydrolase/deacetylase"/>
    <property type="match status" value="1"/>
</dbReference>
<dbReference type="EMBL" id="BABT02000240">
    <property type="protein sequence ID" value="GAA99833.1"/>
    <property type="molecule type" value="Genomic_DNA"/>
</dbReference>
<keyword evidence="7" id="KW-0449">Lipoprotein</keyword>
<keyword evidence="3" id="KW-0336">GPI-anchor</keyword>
<evidence type="ECO:0000259" key="13">
    <source>
        <dbReference type="PROSITE" id="PS51677"/>
    </source>
</evidence>
<dbReference type="PROSITE" id="PS51677">
    <property type="entry name" value="NODB"/>
    <property type="match status" value="1"/>
</dbReference>
<evidence type="ECO:0000256" key="5">
    <source>
        <dbReference type="ARBA" id="ARBA00023277"/>
    </source>
</evidence>
<keyword evidence="8" id="KW-0624">Polysaccharide degradation</keyword>
<keyword evidence="12" id="KW-0472">Membrane</keyword>
<keyword evidence="3" id="KW-0325">Glycoprotein</keyword>
<dbReference type="Proteomes" id="UP000009131">
    <property type="component" value="Unassembled WGS sequence"/>
</dbReference>
<evidence type="ECO:0000256" key="8">
    <source>
        <dbReference type="ARBA" id="ARBA00023326"/>
    </source>
</evidence>
<dbReference type="OMA" id="GDIWDAP"/>
<protein>
    <recommendedName>
        <fullName evidence="9">chitin deacetylase</fullName>
        <ecNumber evidence="9">3.5.1.41</ecNumber>
    </recommendedName>
</protein>
<evidence type="ECO:0000256" key="7">
    <source>
        <dbReference type="ARBA" id="ARBA00023288"/>
    </source>
</evidence>
<evidence type="ECO:0000256" key="3">
    <source>
        <dbReference type="ARBA" id="ARBA00022622"/>
    </source>
</evidence>
<evidence type="ECO:0000256" key="9">
    <source>
        <dbReference type="ARBA" id="ARBA00024056"/>
    </source>
</evidence>
<organism evidence="14 15">
    <name type="scientific">Mixia osmundae (strain CBS 9802 / IAM 14324 / JCM 22182 / KY 12970)</name>
    <dbReference type="NCBI Taxonomy" id="764103"/>
    <lineage>
        <taxon>Eukaryota</taxon>
        <taxon>Fungi</taxon>
        <taxon>Dikarya</taxon>
        <taxon>Basidiomycota</taxon>
        <taxon>Pucciniomycotina</taxon>
        <taxon>Mixiomycetes</taxon>
        <taxon>Mixiales</taxon>
        <taxon>Mixiaceae</taxon>
        <taxon>Mixia</taxon>
    </lineage>
</organism>
<evidence type="ECO:0000256" key="11">
    <source>
        <dbReference type="SAM" id="MobiDB-lite"/>
    </source>
</evidence>
<dbReference type="GO" id="GO:0006032">
    <property type="term" value="P:chitin catabolic process"/>
    <property type="evidence" value="ECO:0007669"/>
    <property type="project" value="UniProtKB-KW"/>
</dbReference>
<evidence type="ECO:0000256" key="10">
    <source>
        <dbReference type="ARBA" id="ARBA00048494"/>
    </source>
</evidence>
<evidence type="ECO:0000313" key="15">
    <source>
        <dbReference type="Proteomes" id="UP000009131"/>
    </source>
</evidence>
<evidence type="ECO:0000313" key="14">
    <source>
        <dbReference type="EMBL" id="GAA99833.1"/>
    </source>
</evidence>
<evidence type="ECO:0000256" key="2">
    <source>
        <dbReference type="ARBA" id="ARBA00004609"/>
    </source>
</evidence>
<dbReference type="RefSeq" id="XP_014570384.1">
    <property type="nucleotide sequence ID" value="XM_014714898.1"/>
</dbReference>
<evidence type="ECO:0000256" key="6">
    <source>
        <dbReference type="ARBA" id="ARBA00023285"/>
    </source>
</evidence>
<comment type="subcellular location">
    <subcellularLocation>
        <location evidence="2">Cell membrane</location>
        <topology evidence="2">Lipid-anchor</topology>
        <topology evidence="2">GPI-anchor</topology>
    </subcellularLocation>
</comment>
<dbReference type="eggNOG" id="ENOG502QZU8">
    <property type="taxonomic scope" value="Eukaryota"/>
</dbReference>
<comment type="caution">
    <text evidence="14">The sequence shown here is derived from an EMBL/GenBank/DDBJ whole genome shotgun (WGS) entry which is preliminary data.</text>
</comment>
<dbReference type="STRING" id="764103.G7EAH3"/>
<dbReference type="GO" id="GO:0009272">
    <property type="term" value="P:fungal-type cell wall biogenesis"/>
    <property type="evidence" value="ECO:0007669"/>
    <property type="project" value="UniProtKB-ARBA"/>
</dbReference>
<dbReference type="GO" id="GO:0000272">
    <property type="term" value="P:polysaccharide catabolic process"/>
    <property type="evidence" value="ECO:0007669"/>
    <property type="project" value="UniProtKB-KW"/>
</dbReference>
<dbReference type="HOGENOM" id="CLU_042090_0_0_1"/>
<keyword evidence="12" id="KW-1133">Transmembrane helix</keyword>
<dbReference type="Gene3D" id="3.20.20.370">
    <property type="entry name" value="Glycoside hydrolase/deacetylase"/>
    <property type="match status" value="1"/>
</dbReference>
<comment type="cofactor">
    <cofactor evidence="1">
        <name>Co(2+)</name>
        <dbReference type="ChEBI" id="CHEBI:48828"/>
    </cofactor>
</comment>
<dbReference type="OrthoDB" id="407355at2759"/>
<proteinExistence type="predicted"/>
<keyword evidence="5" id="KW-0119">Carbohydrate metabolism</keyword>
<evidence type="ECO:0000256" key="12">
    <source>
        <dbReference type="SAM" id="Phobius"/>
    </source>
</evidence>
<accession>G7EAH3</accession>
<name>G7EAH3_MIXOS</name>
<dbReference type="InParanoid" id="G7EAH3"/>
<keyword evidence="12" id="KW-0812">Transmembrane</keyword>
<dbReference type="GO" id="GO:0005886">
    <property type="term" value="C:plasma membrane"/>
    <property type="evidence" value="ECO:0007669"/>
    <property type="project" value="UniProtKB-SubCell"/>
</dbReference>
<keyword evidence="15" id="KW-1185">Reference proteome</keyword>
<feature type="compositionally biased region" description="Basic and acidic residues" evidence="11">
    <location>
        <begin position="390"/>
        <end position="402"/>
    </location>
</feature>
<dbReference type="AlphaFoldDB" id="G7EAH3"/>
<dbReference type="GO" id="GO:0098552">
    <property type="term" value="C:side of membrane"/>
    <property type="evidence" value="ECO:0007669"/>
    <property type="project" value="UniProtKB-KW"/>
</dbReference>